<evidence type="ECO:0000256" key="1">
    <source>
        <dbReference type="ARBA" id="ARBA00007381"/>
    </source>
</evidence>
<dbReference type="CDD" id="cd10233">
    <property type="entry name" value="ASKHA_NBD_HSP70_HSPA1"/>
    <property type="match status" value="1"/>
</dbReference>
<dbReference type="PANTHER" id="PTHR19375">
    <property type="entry name" value="HEAT SHOCK PROTEIN 70KDA"/>
    <property type="match status" value="1"/>
</dbReference>
<evidence type="ECO:0000256" key="2">
    <source>
        <dbReference type="ARBA" id="ARBA00022741"/>
    </source>
</evidence>
<dbReference type="GO" id="GO:0005524">
    <property type="term" value="F:ATP binding"/>
    <property type="evidence" value="ECO:0007669"/>
    <property type="project" value="UniProtKB-KW"/>
</dbReference>
<keyword evidence="2 6" id="KW-0547">Nucleotide-binding</keyword>
<evidence type="ECO:0000313" key="8">
    <source>
        <dbReference type="EMBL" id="EDV48974.1"/>
    </source>
</evidence>
<dbReference type="PROSITE" id="PS00297">
    <property type="entry name" value="HSP70_1"/>
    <property type="match status" value="1"/>
</dbReference>
<dbReference type="FunFam" id="3.30.30.30:FF:000001">
    <property type="entry name" value="heat shock 70 kDa protein-like"/>
    <property type="match status" value="1"/>
</dbReference>
<dbReference type="GO" id="GO:0097753">
    <property type="term" value="P:membrane bending"/>
    <property type="evidence" value="ECO:0007669"/>
    <property type="project" value="EnsemblMetazoa"/>
</dbReference>
<dbReference type="GO" id="GO:0030707">
    <property type="term" value="P:follicle cell of egg chamber development"/>
    <property type="evidence" value="ECO:0007669"/>
    <property type="project" value="EnsemblMetazoa"/>
</dbReference>
<accession>B3P0S6</accession>
<dbReference type="Gene3D" id="3.90.640.10">
    <property type="entry name" value="Actin, Chain A, domain 4"/>
    <property type="match status" value="1"/>
</dbReference>
<dbReference type="GO" id="GO:0035967">
    <property type="term" value="P:cellular response to topologically incorrect protein"/>
    <property type="evidence" value="ECO:0007669"/>
    <property type="project" value="EnsemblMetazoa"/>
</dbReference>
<dbReference type="InterPro" id="IPR029048">
    <property type="entry name" value="HSP70_C_sf"/>
</dbReference>
<dbReference type="InterPro" id="IPR029047">
    <property type="entry name" value="HSP70_peptide-bd_sf"/>
</dbReference>
<dbReference type="GO" id="GO:0140662">
    <property type="term" value="F:ATP-dependent protein folding chaperone"/>
    <property type="evidence" value="ECO:0007669"/>
    <property type="project" value="EnsemblMetazoa"/>
</dbReference>
<dbReference type="SUPFAM" id="SSF100920">
    <property type="entry name" value="Heat shock protein 70kD (HSP70), peptide-binding domain"/>
    <property type="match status" value="1"/>
</dbReference>
<dbReference type="AlphaFoldDB" id="B3P0S6"/>
<dbReference type="Gene3D" id="3.30.420.40">
    <property type="match status" value="2"/>
</dbReference>
<dbReference type="InterPro" id="IPR043129">
    <property type="entry name" value="ATPase_NBD"/>
</dbReference>
<dbReference type="SUPFAM" id="SSF53067">
    <property type="entry name" value="Actin-like ATPase domain"/>
    <property type="match status" value="2"/>
</dbReference>
<dbReference type="GO" id="GO:0061738">
    <property type="term" value="P:late endosomal microautophagy"/>
    <property type="evidence" value="ECO:0007669"/>
    <property type="project" value="EnsemblMetazoa"/>
</dbReference>
<gene>
    <name evidence="8" type="primary">Dere\GG16900</name>
    <name evidence="8" type="ORF">Dere_GG16900</name>
</gene>
<dbReference type="Proteomes" id="UP000008711">
    <property type="component" value="Unassembled WGS sequence"/>
</dbReference>
<dbReference type="GO" id="GO:0007411">
    <property type="term" value="P:axon guidance"/>
    <property type="evidence" value="ECO:0007669"/>
    <property type="project" value="EnsemblMetazoa"/>
</dbReference>
<dbReference type="FunFam" id="2.60.34.10:FF:000002">
    <property type="entry name" value="Heat shock 70 kDa"/>
    <property type="match status" value="1"/>
</dbReference>
<dbReference type="PRINTS" id="PR00301">
    <property type="entry name" value="HEATSHOCK70"/>
</dbReference>
<dbReference type="FunFam" id="3.90.640.10:FF:000134">
    <property type="entry name" value="Heat shock cognate 71 kDa protein"/>
    <property type="match status" value="1"/>
</dbReference>
<dbReference type="FunFam" id="1.20.1270.10:FF:000003">
    <property type="entry name" value="heat shock cognate 71 kDa protein-like"/>
    <property type="match status" value="1"/>
</dbReference>
<evidence type="ECO:0000256" key="4">
    <source>
        <dbReference type="ARBA" id="ARBA00023016"/>
    </source>
</evidence>
<dbReference type="GO" id="GO:0016192">
    <property type="term" value="P:vesicle-mediated transport"/>
    <property type="evidence" value="ECO:0007669"/>
    <property type="project" value="EnsemblMetazoa"/>
</dbReference>
<reference evidence="8 9" key="1">
    <citation type="journal article" date="2007" name="Nature">
        <title>Evolution of genes and genomes on the Drosophila phylogeny.</title>
        <authorList>
            <consortium name="Drosophila 12 Genomes Consortium"/>
            <person name="Clark A.G."/>
            <person name="Eisen M.B."/>
            <person name="Smith D.R."/>
            <person name="Bergman C.M."/>
            <person name="Oliver B."/>
            <person name="Markow T.A."/>
            <person name="Kaufman T.C."/>
            <person name="Kellis M."/>
            <person name="Gelbart W."/>
            <person name="Iyer V.N."/>
            <person name="Pollard D.A."/>
            <person name="Sackton T.B."/>
            <person name="Larracuente A.M."/>
            <person name="Singh N.D."/>
            <person name="Abad J.P."/>
            <person name="Abt D.N."/>
            <person name="Adryan B."/>
            <person name="Aguade M."/>
            <person name="Akashi H."/>
            <person name="Anderson W.W."/>
            <person name="Aquadro C.F."/>
            <person name="Ardell D.H."/>
            <person name="Arguello R."/>
            <person name="Artieri C.G."/>
            <person name="Barbash D.A."/>
            <person name="Barker D."/>
            <person name="Barsanti P."/>
            <person name="Batterham P."/>
            <person name="Batzoglou S."/>
            <person name="Begun D."/>
            <person name="Bhutkar A."/>
            <person name="Blanco E."/>
            <person name="Bosak S.A."/>
            <person name="Bradley R.K."/>
            <person name="Brand A.D."/>
            <person name="Brent M.R."/>
            <person name="Brooks A.N."/>
            <person name="Brown R.H."/>
            <person name="Butlin R.K."/>
            <person name="Caggese C."/>
            <person name="Calvi B.R."/>
            <person name="Bernardo de Carvalho A."/>
            <person name="Caspi A."/>
            <person name="Castrezana S."/>
            <person name="Celniker S.E."/>
            <person name="Chang J.L."/>
            <person name="Chapple C."/>
            <person name="Chatterji S."/>
            <person name="Chinwalla A."/>
            <person name="Civetta A."/>
            <person name="Clifton S.W."/>
            <person name="Comeron J.M."/>
            <person name="Costello J.C."/>
            <person name="Coyne J.A."/>
            <person name="Daub J."/>
            <person name="David R.G."/>
            <person name="Delcher A.L."/>
            <person name="Delehaunty K."/>
            <person name="Do C.B."/>
            <person name="Ebling H."/>
            <person name="Edwards K."/>
            <person name="Eickbush T."/>
            <person name="Evans J.D."/>
            <person name="Filipski A."/>
            <person name="Findeiss S."/>
            <person name="Freyhult E."/>
            <person name="Fulton L."/>
            <person name="Fulton R."/>
            <person name="Garcia A.C."/>
            <person name="Gardiner A."/>
            <person name="Garfield D.A."/>
            <person name="Garvin B.E."/>
            <person name="Gibson G."/>
            <person name="Gilbert D."/>
            <person name="Gnerre S."/>
            <person name="Godfrey J."/>
            <person name="Good R."/>
            <person name="Gotea V."/>
            <person name="Gravely B."/>
            <person name="Greenberg A.J."/>
            <person name="Griffiths-Jones S."/>
            <person name="Gross S."/>
            <person name="Guigo R."/>
            <person name="Gustafson E.A."/>
            <person name="Haerty W."/>
            <person name="Hahn M.W."/>
            <person name="Halligan D.L."/>
            <person name="Halpern A.L."/>
            <person name="Halter G.M."/>
            <person name="Han M.V."/>
            <person name="Heger A."/>
            <person name="Hillier L."/>
            <person name="Hinrichs A.S."/>
            <person name="Holmes I."/>
            <person name="Hoskins R.A."/>
            <person name="Hubisz M.J."/>
            <person name="Hultmark D."/>
            <person name="Huntley M.A."/>
            <person name="Jaffe D.B."/>
            <person name="Jagadeeshan S."/>
            <person name="Jeck W.R."/>
            <person name="Johnson J."/>
            <person name="Jones C.D."/>
            <person name="Jordan W.C."/>
            <person name="Karpen G.H."/>
            <person name="Kataoka E."/>
            <person name="Keightley P.D."/>
            <person name="Kheradpour P."/>
            <person name="Kirkness E.F."/>
            <person name="Koerich L.B."/>
            <person name="Kristiansen K."/>
            <person name="Kudrna D."/>
            <person name="Kulathinal R.J."/>
            <person name="Kumar S."/>
            <person name="Kwok R."/>
            <person name="Lander E."/>
            <person name="Langley C.H."/>
            <person name="Lapoint R."/>
            <person name="Lazzaro B.P."/>
            <person name="Lee S.J."/>
            <person name="Levesque L."/>
            <person name="Li R."/>
            <person name="Lin C.F."/>
            <person name="Lin M.F."/>
            <person name="Lindblad-Toh K."/>
            <person name="Llopart A."/>
            <person name="Long M."/>
            <person name="Low L."/>
            <person name="Lozovsky E."/>
            <person name="Lu J."/>
            <person name="Luo M."/>
            <person name="Machado C.A."/>
            <person name="Makalowski W."/>
            <person name="Marzo M."/>
            <person name="Matsuda M."/>
            <person name="Matzkin L."/>
            <person name="McAllister B."/>
            <person name="McBride C.S."/>
            <person name="McKernan B."/>
            <person name="McKernan K."/>
            <person name="Mendez-Lago M."/>
            <person name="Minx P."/>
            <person name="Mollenhauer M.U."/>
            <person name="Montooth K."/>
            <person name="Mount S.M."/>
            <person name="Mu X."/>
            <person name="Myers E."/>
            <person name="Negre B."/>
            <person name="Newfeld S."/>
            <person name="Nielsen R."/>
            <person name="Noor M.A."/>
            <person name="O'Grady P."/>
            <person name="Pachter L."/>
            <person name="Papaceit M."/>
            <person name="Parisi M.J."/>
            <person name="Parisi M."/>
            <person name="Parts L."/>
            <person name="Pedersen J.S."/>
            <person name="Pesole G."/>
            <person name="Phillippy A.M."/>
            <person name="Ponting C.P."/>
            <person name="Pop M."/>
            <person name="Porcelli D."/>
            <person name="Powell J.R."/>
            <person name="Prohaska S."/>
            <person name="Pruitt K."/>
            <person name="Puig M."/>
            <person name="Quesneville H."/>
            <person name="Ram K.R."/>
            <person name="Rand D."/>
            <person name="Rasmussen M.D."/>
            <person name="Reed L.K."/>
            <person name="Reenan R."/>
            <person name="Reily A."/>
            <person name="Remington K.A."/>
            <person name="Rieger T.T."/>
            <person name="Ritchie M.G."/>
            <person name="Robin C."/>
            <person name="Rogers Y.H."/>
            <person name="Rohde C."/>
            <person name="Rozas J."/>
            <person name="Rubenfield M.J."/>
            <person name="Ruiz A."/>
            <person name="Russo S."/>
            <person name="Salzberg S.L."/>
            <person name="Sanchez-Gracia A."/>
            <person name="Saranga D.J."/>
            <person name="Sato H."/>
            <person name="Schaeffer S.W."/>
            <person name="Schatz M.C."/>
            <person name="Schlenke T."/>
            <person name="Schwartz R."/>
            <person name="Segarra C."/>
            <person name="Singh R.S."/>
            <person name="Sirot L."/>
            <person name="Sirota M."/>
            <person name="Sisneros N.B."/>
            <person name="Smith C.D."/>
            <person name="Smith T.F."/>
            <person name="Spieth J."/>
            <person name="Stage D.E."/>
            <person name="Stark A."/>
            <person name="Stephan W."/>
            <person name="Strausberg R.L."/>
            <person name="Strempel S."/>
            <person name="Sturgill D."/>
            <person name="Sutton G."/>
            <person name="Sutton G.G."/>
            <person name="Tao W."/>
            <person name="Teichmann S."/>
            <person name="Tobari Y.N."/>
            <person name="Tomimura Y."/>
            <person name="Tsolas J.M."/>
            <person name="Valente V.L."/>
            <person name="Venter E."/>
            <person name="Venter J.C."/>
            <person name="Vicario S."/>
            <person name="Vieira F.G."/>
            <person name="Vilella A.J."/>
            <person name="Villasante A."/>
            <person name="Walenz B."/>
            <person name="Wang J."/>
            <person name="Wasserman M."/>
            <person name="Watts T."/>
            <person name="Wilson D."/>
            <person name="Wilson R.K."/>
            <person name="Wing R.A."/>
            <person name="Wolfner M.F."/>
            <person name="Wong A."/>
            <person name="Wong G.K."/>
            <person name="Wu C.I."/>
            <person name="Wu G."/>
            <person name="Yamamoto D."/>
            <person name="Yang H.P."/>
            <person name="Yang S.P."/>
            <person name="Yorke J.A."/>
            <person name="Yoshida K."/>
            <person name="Zdobnov E."/>
            <person name="Zhang P."/>
            <person name="Zhang Y."/>
            <person name="Zimin A.V."/>
            <person name="Baldwin J."/>
            <person name="Abdouelleil A."/>
            <person name="Abdulkadir J."/>
            <person name="Abebe A."/>
            <person name="Abera B."/>
            <person name="Abreu J."/>
            <person name="Acer S.C."/>
            <person name="Aftuck L."/>
            <person name="Alexander A."/>
            <person name="An P."/>
            <person name="Anderson E."/>
            <person name="Anderson S."/>
            <person name="Arachi H."/>
            <person name="Azer M."/>
            <person name="Bachantsang P."/>
            <person name="Barry A."/>
            <person name="Bayul T."/>
            <person name="Berlin A."/>
            <person name="Bessette D."/>
            <person name="Bloom T."/>
            <person name="Blye J."/>
            <person name="Boguslavskiy L."/>
            <person name="Bonnet C."/>
            <person name="Boukhgalter B."/>
            <person name="Bourzgui I."/>
            <person name="Brown A."/>
            <person name="Cahill P."/>
            <person name="Channer S."/>
            <person name="Cheshatsang Y."/>
            <person name="Chuda L."/>
            <person name="Citroen M."/>
            <person name="Collymore A."/>
            <person name="Cooke P."/>
            <person name="Costello M."/>
            <person name="D'Aco K."/>
            <person name="Daza R."/>
            <person name="De Haan G."/>
            <person name="DeGray S."/>
            <person name="DeMaso C."/>
            <person name="Dhargay N."/>
            <person name="Dooley K."/>
            <person name="Dooley E."/>
            <person name="Doricent M."/>
            <person name="Dorje P."/>
            <person name="Dorjee K."/>
            <person name="Dupes A."/>
            <person name="Elong R."/>
            <person name="Falk J."/>
            <person name="Farina A."/>
            <person name="Faro S."/>
            <person name="Ferguson D."/>
            <person name="Fisher S."/>
            <person name="Foley C.D."/>
            <person name="Franke A."/>
            <person name="Friedrich D."/>
            <person name="Gadbois L."/>
            <person name="Gearin G."/>
            <person name="Gearin C.R."/>
            <person name="Giannoukos G."/>
            <person name="Goode T."/>
            <person name="Graham J."/>
            <person name="Grandbois E."/>
            <person name="Grewal S."/>
            <person name="Gyaltsen K."/>
            <person name="Hafez N."/>
            <person name="Hagos B."/>
            <person name="Hall J."/>
            <person name="Henson C."/>
            <person name="Hollinger A."/>
            <person name="Honan T."/>
            <person name="Huard M.D."/>
            <person name="Hughes L."/>
            <person name="Hurhula B."/>
            <person name="Husby M.E."/>
            <person name="Kamat A."/>
            <person name="Kanga B."/>
            <person name="Kashin S."/>
            <person name="Khazanovich D."/>
            <person name="Kisner P."/>
            <person name="Lance K."/>
            <person name="Lara M."/>
            <person name="Lee W."/>
            <person name="Lennon N."/>
            <person name="Letendre F."/>
            <person name="LeVine R."/>
            <person name="Lipovsky A."/>
            <person name="Liu X."/>
            <person name="Liu J."/>
            <person name="Liu S."/>
            <person name="Lokyitsang T."/>
            <person name="Lokyitsang Y."/>
            <person name="Lubonja R."/>
            <person name="Lui A."/>
            <person name="MacDonald P."/>
            <person name="Magnisalis V."/>
            <person name="Maru K."/>
            <person name="Matthews C."/>
            <person name="McCusker W."/>
            <person name="McDonough S."/>
            <person name="Mehta T."/>
            <person name="Meldrim J."/>
            <person name="Meneus L."/>
            <person name="Mihai O."/>
            <person name="Mihalev A."/>
            <person name="Mihova T."/>
            <person name="Mittelman R."/>
            <person name="Mlenga V."/>
            <person name="Montmayeur A."/>
            <person name="Mulrain L."/>
            <person name="Navidi A."/>
            <person name="Naylor J."/>
            <person name="Negash T."/>
            <person name="Nguyen T."/>
            <person name="Nguyen N."/>
            <person name="Nicol R."/>
            <person name="Norbu C."/>
            <person name="Norbu N."/>
            <person name="Novod N."/>
            <person name="O'Neill B."/>
            <person name="Osman S."/>
            <person name="Markiewicz E."/>
            <person name="Oyono O.L."/>
            <person name="Patti C."/>
            <person name="Phunkhang P."/>
            <person name="Pierre F."/>
            <person name="Priest M."/>
            <person name="Raghuraman S."/>
            <person name="Rege F."/>
            <person name="Reyes R."/>
            <person name="Rise C."/>
            <person name="Rogov P."/>
            <person name="Ross K."/>
            <person name="Ryan E."/>
            <person name="Settipalli S."/>
            <person name="Shea T."/>
            <person name="Sherpa N."/>
            <person name="Shi L."/>
            <person name="Shih D."/>
            <person name="Sparrow T."/>
            <person name="Spaulding J."/>
            <person name="Stalker J."/>
            <person name="Stange-Thomann N."/>
            <person name="Stavropoulos S."/>
            <person name="Stone C."/>
            <person name="Strader C."/>
            <person name="Tesfaye S."/>
            <person name="Thomson T."/>
            <person name="Thoulutsang Y."/>
            <person name="Thoulutsang D."/>
            <person name="Topham K."/>
            <person name="Topping I."/>
            <person name="Tsamla T."/>
            <person name="Vassiliev H."/>
            <person name="Vo A."/>
            <person name="Wangchuk T."/>
            <person name="Wangdi T."/>
            <person name="Weiand M."/>
            <person name="Wilkinson J."/>
            <person name="Wilson A."/>
            <person name="Yadav S."/>
            <person name="Young G."/>
            <person name="Yu Q."/>
            <person name="Zembek L."/>
            <person name="Zhong D."/>
            <person name="Zimmer A."/>
            <person name="Zwirko Z."/>
            <person name="Jaffe D.B."/>
            <person name="Alvarez P."/>
            <person name="Brockman W."/>
            <person name="Butler J."/>
            <person name="Chin C."/>
            <person name="Gnerre S."/>
            <person name="Grabherr M."/>
            <person name="Kleber M."/>
            <person name="Mauceli E."/>
            <person name="MacCallum I."/>
        </authorList>
    </citation>
    <scope>NUCLEOTIDE SEQUENCE [LARGE SCALE GENOMIC DNA]</scope>
    <source>
        <strain evidence="8 9">TSC#14021-0224.01</strain>
    </source>
</reference>
<dbReference type="PROSITE" id="PS01036">
    <property type="entry name" value="HSP70_3"/>
    <property type="match status" value="1"/>
</dbReference>
<comment type="similarity">
    <text evidence="1 6">Belongs to the heat shock protein 70 family.</text>
</comment>
<dbReference type="GO" id="GO:0035194">
    <property type="term" value="P:regulatory ncRNA-mediated post-transcriptional gene silencing"/>
    <property type="evidence" value="ECO:0007669"/>
    <property type="project" value="EnsemblMetazoa"/>
</dbReference>
<dbReference type="Gene3D" id="3.30.30.30">
    <property type="match status" value="1"/>
</dbReference>
<dbReference type="Gene3D" id="1.20.1270.10">
    <property type="match status" value="1"/>
</dbReference>
<dbReference type="SUPFAM" id="SSF100934">
    <property type="entry name" value="Heat shock protein 70kD (HSP70), C-terminal subdomain"/>
    <property type="match status" value="1"/>
</dbReference>
<dbReference type="SMR" id="B3P0S6"/>
<dbReference type="GO" id="GO:0070922">
    <property type="term" value="P:RISC complex assembly"/>
    <property type="evidence" value="ECO:0007669"/>
    <property type="project" value="EnsemblMetazoa"/>
</dbReference>
<dbReference type="NCBIfam" id="NF001413">
    <property type="entry name" value="PRK00290.1"/>
    <property type="match status" value="1"/>
</dbReference>
<sequence>MSKAPAVGIDLGTTYSCVGVFQHGKVEIIANDQGNRTTPSYVAFTDTERLIGDAAKNQVAMNPTQTIFDAKRLIGRKFDDAAVQSDMKHWPFEVVSADGKPKIEVTYKDEKKTFFPEEISSMVLTKMKETAEAYLGKTVTNAVITVPAYFNDSQRQATKDAGTIAGLNVLRIINEPTAAAIAYGLDKKAVGERNVLIFDLGGGTFDVSILSIDDGIFEVKSTAGDTHLGGEDFDNRLVTHFVQEFKRKHKKDLTTNKRALRRLRTACERAKRTLSSSTQASIEIDSLFEGTDFYTSITRARFEELNADLFRSTMDPVEKALRDAKLDKSVIHDIVLVGGSTRIPKVQRLLQDLFNGKELNKSINPDEAVAYGAAVQAAILHGDKSQEVQDLLLLDVTPLSLGIETAGGVMSVLIKRNTTIPTKQTQTFTTYSDNQPGVLIQVYEGERAMTKDNNLLGKFELSGIPPAPRGVPQIEVTFDIDANGILNVTALERSTNKENKITITNDKGRLSKEDIERMVNEAEKYRNEDEKQKETIAAKNGLESYCFNMKATLDEDNLKTKISDSDRTTILDKCNETIKWLDANQLADKEEYEHRQKELEGVCNPIITKLYQSAGGAPGGMPGGPGGMPGAAGAAGAAGAGGAGPTIEEVD</sequence>
<organism evidence="8 9">
    <name type="scientific">Drosophila erecta</name>
    <name type="common">Fruit fly</name>
    <dbReference type="NCBI Taxonomy" id="7220"/>
    <lineage>
        <taxon>Eukaryota</taxon>
        <taxon>Metazoa</taxon>
        <taxon>Ecdysozoa</taxon>
        <taxon>Arthropoda</taxon>
        <taxon>Hexapoda</taxon>
        <taxon>Insecta</taxon>
        <taxon>Pterygota</taxon>
        <taxon>Neoptera</taxon>
        <taxon>Endopterygota</taxon>
        <taxon>Diptera</taxon>
        <taxon>Brachycera</taxon>
        <taxon>Muscomorpha</taxon>
        <taxon>Ephydroidea</taxon>
        <taxon>Drosophilidae</taxon>
        <taxon>Drosophila</taxon>
        <taxon>Sophophora</taxon>
    </lineage>
</organism>
<dbReference type="InterPro" id="IPR018181">
    <property type="entry name" value="Heat_shock_70_CS"/>
</dbReference>
<dbReference type="HOGENOM" id="CLU_005965_3_0_1"/>
<dbReference type="InterPro" id="IPR013126">
    <property type="entry name" value="Hsp_70_fam"/>
</dbReference>
<dbReference type="OrthoDB" id="2401965at2759"/>
<protein>
    <recommendedName>
        <fullName evidence="5">Heat shock 70 kDa protein cognate 4</fullName>
    </recommendedName>
</protein>
<dbReference type="FunFam" id="3.30.420.40:FF:000172">
    <property type="entry name" value="Heat shock 70 kDa protein"/>
    <property type="match status" value="2"/>
</dbReference>
<dbReference type="OMA" id="AYTKNQD"/>
<evidence type="ECO:0000256" key="6">
    <source>
        <dbReference type="RuleBase" id="RU003322"/>
    </source>
</evidence>
<feature type="compositionally biased region" description="Gly residues" evidence="7">
    <location>
        <begin position="616"/>
        <end position="630"/>
    </location>
</feature>
<name>B3P0S6_DROER</name>
<dbReference type="GO" id="GO:0007269">
    <property type="term" value="P:neurotransmitter secretion"/>
    <property type="evidence" value="ECO:0007669"/>
    <property type="project" value="EnsemblMetazoa"/>
</dbReference>
<dbReference type="EMBL" id="CH954181">
    <property type="protein sequence ID" value="EDV48974.1"/>
    <property type="molecule type" value="Genomic_DNA"/>
</dbReference>
<dbReference type="GO" id="GO:0007413">
    <property type="term" value="P:axonal fasciculation"/>
    <property type="evidence" value="ECO:0007669"/>
    <property type="project" value="EnsemblMetazoa"/>
</dbReference>
<dbReference type="KEGG" id="der:6553110"/>
<evidence type="ECO:0000256" key="5">
    <source>
        <dbReference type="ARBA" id="ARBA00072095"/>
    </source>
</evidence>
<reference evidence="8 9" key="2">
    <citation type="journal article" date="2008" name="Bioinformatics">
        <title>Assembly reconciliation.</title>
        <authorList>
            <person name="Zimin A.V."/>
            <person name="Smith D.R."/>
            <person name="Sutton G."/>
            <person name="Yorke J.A."/>
        </authorList>
    </citation>
    <scope>NUCLEOTIDE SEQUENCE [LARGE SCALE GENOMIC DNA]</scope>
    <source>
        <strain evidence="8 9">TSC#14021-0224.01</strain>
    </source>
</reference>
<keyword evidence="3 6" id="KW-0067">ATP-binding</keyword>
<dbReference type="eggNOG" id="KOG0101">
    <property type="taxonomic scope" value="Eukaryota"/>
</dbReference>
<feature type="region of interest" description="Disordered" evidence="7">
    <location>
        <begin position="615"/>
        <end position="651"/>
    </location>
</feature>
<dbReference type="Gene3D" id="2.60.34.10">
    <property type="entry name" value="Substrate Binding Domain Of DNAk, Chain A, domain 1"/>
    <property type="match status" value="1"/>
</dbReference>
<dbReference type="PhylomeDB" id="B3P0S6"/>
<dbReference type="FunFam" id="3.30.420.40:FF:000026">
    <property type="entry name" value="Heat shock protein 70"/>
    <property type="match status" value="1"/>
</dbReference>
<evidence type="ECO:0000256" key="7">
    <source>
        <dbReference type="SAM" id="MobiDB-lite"/>
    </source>
</evidence>
<dbReference type="GO" id="GO:0051087">
    <property type="term" value="F:protein-folding chaperone binding"/>
    <property type="evidence" value="ECO:0007669"/>
    <property type="project" value="EnsemblMetazoa"/>
</dbReference>
<evidence type="ECO:0000256" key="3">
    <source>
        <dbReference type="ARBA" id="ARBA00022840"/>
    </source>
</evidence>
<dbReference type="PROSITE" id="PS00329">
    <property type="entry name" value="HSP70_2"/>
    <property type="match status" value="1"/>
</dbReference>
<evidence type="ECO:0000313" key="9">
    <source>
        <dbReference type="Proteomes" id="UP000008711"/>
    </source>
</evidence>
<proteinExistence type="inferred from homology"/>
<keyword evidence="9" id="KW-1185">Reference proteome</keyword>
<dbReference type="GO" id="GO:0098793">
    <property type="term" value="C:presynapse"/>
    <property type="evidence" value="ECO:0007669"/>
    <property type="project" value="GOC"/>
</dbReference>
<dbReference type="Pfam" id="PF00012">
    <property type="entry name" value="HSP70"/>
    <property type="match status" value="1"/>
</dbReference>
<keyword evidence="4" id="KW-0346">Stress response</keyword>